<sequence>MAEAAAQPPLTEATRRLSAAAHARPDRLEPVRTAFRHLRTRGWGIASLRALLSGEPAVGLPTEETCPPLGEPLAKWAIGQVLLSPARVVPSYGFDLGPVLAHSLAARRQWRIRRAALVAVLGWVAYRCPTGVSLWALAAILALLIARPPRRVLSRSSWRFRVSRVWGAVCVFVLLPVLVISLSPTSRESEETLLAAELAMAAFLAVRIVDRLVAALYALACDRGRRRPWTGPRQHGRIAAVERAQTHDRLPYERYITHWRFIGVGKSLWGRSTISIKLQAEEDEDEEVRKDFEPFDTDELLRAVSEDLEDLRISEPPFNPLECEVRYVVGGPDRRWWRLPSDPPTDSSETDDAWGQAQDEAASGHVVRRYLSAQVNTWSGQLVITVLASAVIEGQELHFAMRPHVLSPLFEEVEEAVDPEQLARVGTFVQIPLQAVGDLVGLGHNCWRFLRRWAREGDEPAAADEVPKVSKRPMPTSLRERYSPVYTDDMHVSEDAVRHVAIIQKCMFDTVQEFLEHKGVDVTEFKRQAQKIMNIIYAGDNNIIQAVAAGRDAHGVHQGWEGQGRQPSDPGGRGEKANAKAEEDDE</sequence>
<feature type="transmembrane region" description="Helical" evidence="2">
    <location>
        <begin position="116"/>
        <end position="145"/>
    </location>
</feature>
<keyword evidence="2" id="KW-0472">Membrane</keyword>
<reference evidence="3 4" key="1">
    <citation type="submission" date="2024-06" db="EMBL/GenBank/DDBJ databases">
        <title>The Natural Products Discovery Center: Release of the First 8490 Sequenced Strains for Exploring Actinobacteria Biosynthetic Diversity.</title>
        <authorList>
            <person name="Kalkreuter E."/>
            <person name="Kautsar S.A."/>
            <person name="Yang D."/>
            <person name="Bader C.D."/>
            <person name="Teijaro C.N."/>
            <person name="Fluegel L."/>
            <person name="Davis C.M."/>
            <person name="Simpson J.R."/>
            <person name="Lauterbach L."/>
            <person name="Steele A.D."/>
            <person name="Gui C."/>
            <person name="Meng S."/>
            <person name="Li G."/>
            <person name="Viehrig K."/>
            <person name="Ye F."/>
            <person name="Su P."/>
            <person name="Kiefer A.F."/>
            <person name="Nichols A."/>
            <person name="Cepeda A.J."/>
            <person name="Yan W."/>
            <person name="Fan B."/>
            <person name="Jiang Y."/>
            <person name="Adhikari A."/>
            <person name="Zheng C.-J."/>
            <person name="Schuster L."/>
            <person name="Cowan T.M."/>
            <person name="Smanski M.J."/>
            <person name="Chevrette M.G."/>
            <person name="De Carvalho L.P.S."/>
            <person name="Shen B."/>
        </authorList>
    </citation>
    <scope>NUCLEOTIDE SEQUENCE [LARGE SCALE GENOMIC DNA]</scope>
    <source>
        <strain evidence="3 4">NPDC000234</strain>
    </source>
</reference>
<feature type="region of interest" description="Disordered" evidence="1">
    <location>
        <begin position="555"/>
        <end position="586"/>
    </location>
</feature>
<feature type="region of interest" description="Disordered" evidence="1">
    <location>
        <begin position="1"/>
        <end position="23"/>
    </location>
</feature>
<evidence type="ECO:0000313" key="3">
    <source>
        <dbReference type="EMBL" id="MER7183117.1"/>
    </source>
</evidence>
<keyword evidence="2" id="KW-0812">Transmembrane</keyword>
<evidence type="ECO:0000313" key="4">
    <source>
        <dbReference type="Proteomes" id="UP001474181"/>
    </source>
</evidence>
<proteinExistence type="predicted"/>
<dbReference type="Proteomes" id="UP001474181">
    <property type="component" value="Unassembled WGS sequence"/>
</dbReference>
<keyword evidence="4" id="KW-1185">Reference proteome</keyword>
<gene>
    <name evidence="3" type="ORF">ABT404_27215</name>
</gene>
<evidence type="ECO:0000256" key="1">
    <source>
        <dbReference type="SAM" id="MobiDB-lite"/>
    </source>
</evidence>
<dbReference type="RefSeq" id="WP_350784161.1">
    <property type="nucleotide sequence ID" value="NZ_JBEPEK010000222.1"/>
</dbReference>
<feature type="transmembrane region" description="Helical" evidence="2">
    <location>
        <begin position="165"/>
        <end position="182"/>
    </location>
</feature>
<organism evidence="3 4">
    <name type="scientific">Streptomyces hyaluromycini</name>
    <dbReference type="NCBI Taxonomy" id="1377993"/>
    <lineage>
        <taxon>Bacteria</taxon>
        <taxon>Bacillati</taxon>
        <taxon>Actinomycetota</taxon>
        <taxon>Actinomycetes</taxon>
        <taxon>Kitasatosporales</taxon>
        <taxon>Streptomycetaceae</taxon>
        <taxon>Streptomyces</taxon>
    </lineage>
</organism>
<keyword evidence="2" id="KW-1133">Transmembrane helix</keyword>
<accession>A0ABV1X268</accession>
<comment type="caution">
    <text evidence="3">The sequence shown here is derived from an EMBL/GenBank/DDBJ whole genome shotgun (WGS) entry which is preliminary data.</text>
</comment>
<dbReference type="EMBL" id="JBEPEK010000222">
    <property type="protein sequence ID" value="MER7183117.1"/>
    <property type="molecule type" value="Genomic_DNA"/>
</dbReference>
<feature type="compositionally biased region" description="Basic and acidic residues" evidence="1">
    <location>
        <begin position="572"/>
        <end position="586"/>
    </location>
</feature>
<evidence type="ECO:0000256" key="2">
    <source>
        <dbReference type="SAM" id="Phobius"/>
    </source>
</evidence>
<name>A0ABV1X268_9ACTN</name>
<protein>
    <submittedName>
        <fullName evidence="3">Uncharacterized protein</fullName>
    </submittedName>
</protein>